<feature type="domain" description="dATP/dGTP diphosphohydrolase MazZ" evidence="1">
    <location>
        <begin position="136"/>
        <end position="229"/>
    </location>
</feature>
<dbReference type="EMBL" id="CABGGS010000009">
    <property type="protein sequence ID" value="VUS42586.1"/>
    <property type="molecule type" value="Genomic_DNA"/>
</dbReference>
<comment type="caution">
    <text evidence="2">The sequence shown here is derived from an EMBL/GenBank/DDBJ whole genome shotgun (WGS) entry which is preliminary data.</text>
</comment>
<proteinExistence type="predicted"/>
<evidence type="ECO:0000313" key="2">
    <source>
        <dbReference type="EMBL" id="VUS42586.1"/>
    </source>
</evidence>
<organism evidence="2 3">
    <name type="scientific">Klebsiella spallanzanii</name>
    <dbReference type="NCBI Taxonomy" id="2587528"/>
    <lineage>
        <taxon>Bacteria</taxon>
        <taxon>Pseudomonadati</taxon>
        <taxon>Pseudomonadota</taxon>
        <taxon>Gammaproteobacteria</taxon>
        <taxon>Enterobacterales</taxon>
        <taxon>Enterobacteriaceae</taxon>
        <taxon>Klebsiella/Raoultella group</taxon>
        <taxon>Klebsiella</taxon>
    </lineage>
</organism>
<gene>
    <name evidence="2" type="ORF">SB6411_05616</name>
</gene>
<dbReference type="InterPro" id="IPR007538">
    <property type="entry name" value="dATP/dGTP_dipphydrolase_MazZ"/>
</dbReference>
<dbReference type="Proteomes" id="UP000317652">
    <property type="component" value="Unassembled WGS sequence"/>
</dbReference>
<dbReference type="Pfam" id="PF04447">
    <property type="entry name" value="dATP-dGTP_PPHyd"/>
    <property type="match status" value="1"/>
</dbReference>
<sequence>MNKSAITRERLEWLSQISGRDDIEDVDGGEIRELSRAQLAAMDSEPAATLYHSNGRASVMMIGDLPLGEVDVYTAQRLAPEFTAIVERLNLSGYEYENGPVTARNTAAVVDILLQQLDDAVQSRDAQPALERDNVRREHAEWSQATFGNVGPIGPLKHLSKEALEAAAEPGDLSEWADMQFLLWDAQRRAGITDEQITQAMIEKLAVNKQREWPEPKDGEPRLHIKEQPAPVVRDERKSFESFMAERFGDSVDHRRAKNGDQGYMAWDMVVAWIVWQARAMLQAQSDYDGEPTDDERIMAIEGIIPPISSGNSPVIGVDLAAGPDRSVEVRYVVPPGYVMVPKEPTEDMIVEGFESWPDEGFSEPEVWEEYQNMSGCQQAAHRARLCWAAMIAAAPKQENI</sequence>
<keyword evidence="3" id="KW-1185">Reference proteome</keyword>
<evidence type="ECO:0000313" key="3">
    <source>
        <dbReference type="Proteomes" id="UP000317652"/>
    </source>
</evidence>
<protein>
    <recommendedName>
        <fullName evidence="1">dATP/dGTP diphosphohydrolase MazZ domain-containing protein</fullName>
    </recommendedName>
</protein>
<name>A0ABY6VAY7_9ENTR</name>
<accession>A0ABY6VAY7</accession>
<reference evidence="2 3" key="1">
    <citation type="submission" date="2019-07" db="EMBL/GenBank/DDBJ databases">
        <authorList>
            <person name="Brisse S."/>
            <person name="Rodrigues C."/>
            <person name="Thorpe H."/>
        </authorList>
    </citation>
    <scope>NUCLEOTIDE SEQUENCE [LARGE SCALE GENOMIC DNA]</scope>
    <source>
        <strain evidence="2">SB6411</strain>
    </source>
</reference>
<evidence type="ECO:0000259" key="1">
    <source>
        <dbReference type="Pfam" id="PF04447"/>
    </source>
</evidence>